<dbReference type="Proteomes" id="UP000324748">
    <property type="component" value="Unassembled WGS sequence"/>
</dbReference>
<protein>
    <submittedName>
        <fullName evidence="1">Uncharacterized protein</fullName>
    </submittedName>
</protein>
<dbReference type="EMBL" id="VSWC01000014">
    <property type="protein sequence ID" value="KAA1114693.1"/>
    <property type="molecule type" value="Genomic_DNA"/>
</dbReference>
<comment type="caution">
    <text evidence="1">The sequence shown here is derived from an EMBL/GenBank/DDBJ whole genome shotgun (WGS) entry which is preliminary data.</text>
</comment>
<evidence type="ECO:0000313" key="2">
    <source>
        <dbReference type="Proteomes" id="UP000324748"/>
    </source>
</evidence>
<sequence length="57" mass="6413">MYPITSSQITNSPNYSFAMSDLAAVIADSRVPEGWEQPPWTDIGGKVKQHIFKYVHC</sequence>
<evidence type="ECO:0000313" key="1">
    <source>
        <dbReference type="EMBL" id="KAA1114693.1"/>
    </source>
</evidence>
<proteinExistence type="predicted"/>
<organism evidence="1 2">
    <name type="scientific">Puccinia graminis f. sp. tritici</name>
    <dbReference type="NCBI Taxonomy" id="56615"/>
    <lineage>
        <taxon>Eukaryota</taxon>
        <taxon>Fungi</taxon>
        <taxon>Dikarya</taxon>
        <taxon>Basidiomycota</taxon>
        <taxon>Pucciniomycotina</taxon>
        <taxon>Pucciniomycetes</taxon>
        <taxon>Pucciniales</taxon>
        <taxon>Pucciniaceae</taxon>
        <taxon>Puccinia</taxon>
    </lineage>
</organism>
<reference evidence="1 2" key="1">
    <citation type="submission" date="2019-05" db="EMBL/GenBank/DDBJ databases">
        <title>Emergence of the Ug99 lineage of the wheat stem rust pathogen through somatic hybridization.</title>
        <authorList>
            <person name="Li F."/>
            <person name="Upadhyaya N.M."/>
            <person name="Sperschneider J."/>
            <person name="Matny O."/>
            <person name="Nguyen-Phuc H."/>
            <person name="Mago R."/>
            <person name="Raley C."/>
            <person name="Miller M.E."/>
            <person name="Silverstein K.A.T."/>
            <person name="Henningsen E."/>
            <person name="Hirsch C.D."/>
            <person name="Visser B."/>
            <person name="Pretorius Z.A."/>
            <person name="Steffenson B.J."/>
            <person name="Schwessinger B."/>
            <person name="Dodds P.N."/>
            <person name="Figueroa M."/>
        </authorList>
    </citation>
    <scope>NUCLEOTIDE SEQUENCE [LARGE SCALE GENOMIC DNA]</scope>
    <source>
        <strain evidence="1">21-0</strain>
    </source>
</reference>
<name>A0A5B0QNS3_PUCGR</name>
<keyword evidence="2" id="KW-1185">Reference proteome</keyword>
<accession>A0A5B0QNS3</accession>
<gene>
    <name evidence="1" type="ORF">PGT21_018831</name>
</gene>
<dbReference type="AlphaFoldDB" id="A0A5B0QNS3"/>